<accession>A0A078L3R0</accession>
<protein>
    <recommendedName>
        <fullName evidence="12">Riboflavin biosynthesis protein RibD</fullName>
    </recommendedName>
    <domain>
        <recommendedName>
            <fullName evidence="12">Diaminohydroxyphosphoribosylaminopyrimidine deaminase</fullName>
            <shortName evidence="12">DRAP deaminase</shortName>
            <ecNumber evidence="12">3.5.4.26</ecNumber>
        </recommendedName>
        <alternativeName>
            <fullName evidence="12">Riboflavin-specific deaminase</fullName>
        </alternativeName>
    </domain>
    <domain>
        <recommendedName>
            <fullName evidence="12">5-amino-6-(5-phosphoribosylamino)uracil reductase</fullName>
            <ecNumber evidence="12">1.1.1.193</ecNumber>
        </recommendedName>
        <alternativeName>
            <fullName evidence="12">HTP reductase</fullName>
        </alternativeName>
    </domain>
</protein>
<evidence type="ECO:0000256" key="7">
    <source>
        <dbReference type="ARBA" id="ARBA00022723"/>
    </source>
</evidence>
<feature type="binding site" evidence="14">
    <location>
        <position position="221"/>
    </location>
    <ligand>
        <name>NADP(+)</name>
        <dbReference type="ChEBI" id="CHEBI:58349"/>
    </ligand>
</feature>
<dbReference type="PANTHER" id="PTHR38011">
    <property type="entry name" value="DIHYDROFOLATE REDUCTASE FAMILY PROTEIN (AFU_ORTHOLOGUE AFUA_8G06820)"/>
    <property type="match status" value="1"/>
</dbReference>
<feature type="binding site" evidence="14">
    <location>
        <begin position="289"/>
        <end position="295"/>
    </location>
    <ligand>
        <name>NADP(+)</name>
        <dbReference type="ChEBI" id="CHEBI:58349"/>
    </ligand>
</feature>
<evidence type="ECO:0000313" key="18">
    <source>
        <dbReference type="Proteomes" id="UP000044071"/>
    </source>
</evidence>
<evidence type="ECO:0000256" key="10">
    <source>
        <dbReference type="ARBA" id="ARBA00023002"/>
    </source>
</evidence>
<dbReference type="eggNOG" id="COG0117">
    <property type="taxonomic scope" value="Bacteria"/>
</dbReference>
<feature type="binding site" evidence="14">
    <location>
        <position position="199"/>
    </location>
    <ligand>
        <name>NADP(+)</name>
        <dbReference type="ChEBI" id="CHEBI:58349"/>
    </ligand>
</feature>
<evidence type="ECO:0000256" key="1">
    <source>
        <dbReference type="ARBA" id="ARBA00002151"/>
    </source>
</evidence>
<feature type="active site" description="Proton donor" evidence="13">
    <location>
        <position position="51"/>
    </location>
</feature>
<keyword evidence="7 12" id="KW-0479">Metal-binding</keyword>
<feature type="binding site" evidence="15">
    <location>
        <position position="74"/>
    </location>
    <ligand>
        <name>Zn(2+)</name>
        <dbReference type="ChEBI" id="CHEBI:29105"/>
        <note>catalytic</note>
    </ligand>
</feature>
<feature type="binding site" evidence="14">
    <location>
        <position position="206"/>
    </location>
    <ligand>
        <name>substrate</name>
    </ligand>
</feature>
<feature type="binding site" evidence="14">
    <location>
        <position position="287"/>
    </location>
    <ligand>
        <name>substrate</name>
    </ligand>
</feature>
<dbReference type="RefSeq" id="WP_044011704.1">
    <property type="nucleotide sequence ID" value="NZ_CCVW01000003.1"/>
</dbReference>
<dbReference type="EC" id="3.5.4.26" evidence="12"/>
<name>A0A078L3R0_9GAMM</name>
<organism evidence="17 18">
    <name type="scientific">Legionella massiliensis</name>
    <dbReference type="NCBI Taxonomy" id="1034943"/>
    <lineage>
        <taxon>Bacteria</taxon>
        <taxon>Pseudomonadati</taxon>
        <taxon>Pseudomonadota</taxon>
        <taxon>Gammaproteobacteria</taxon>
        <taxon>Legionellales</taxon>
        <taxon>Legionellaceae</taxon>
        <taxon>Legionella</taxon>
    </lineage>
</organism>
<keyword evidence="9 12" id="KW-0521">NADP</keyword>
<comment type="pathway">
    <text evidence="3 12">Cofactor biosynthesis; riboflavin biosynthesis; 5-amino-6-(D-ribitylamino)uracil from GTP: step 3/4.</text>
</comment>
<dbReference type="Gene3D" id="3.40.430.10">
    <property type="entry name" value="Dihydrofolate Reductase, subunit A"/>
    <property type="match status" value="1"/>
</dbReference>
<evidence type="ECO:0000256" key="5">
    <source>
        <dbReference type="ARBA" id="ARBA00007417"/>
    </source>
</evidence>
<feature type="binding site" evidence="14">
    <location>
        <position position="153"/>
    </location>
    <ligand>
        <name>NADP(+)</name>
        <dbReference type="ChEBI" id="CHEBI:58349"/>
    </ligand>
</feature>
<dbReference type="GO" id="GO:0009231">
    <property type="term" value="P:riboflavin biosynthetic process"/>
    <property type="evidence" value="ECO:0007669"/>
    <property type="project" value="UniProtKB-UniPathway"/>
</dbReference>
<evidence type="ECO:0000256" key="15">
    <source>
        <dbReference type="PIRSR" id="PIRSR006769-3"/>
    </source>
</evidence>
<comment type="similarity">
    <text evidence="4 12">In the N-terminal section; belongs to the cytidine and deoxycytidylate deaminase family.</text>
</comment>
<evidence type="ECO:0000256" key="4">
    <source>
        <dbReference type="ARBA" id="ARBA00005259"/>
    </source>
</evidence>
<dbReference type="InterPro" id="IPR002125">
    <property type="entry name" value="CMP_dCMP_dom"/>
</dbReference>
<dbReference type="InterPro" id="IPR016192">
    <property type="entry name" value="APOBEC/CMP_deaminase_Zn-bd"/>
</dbReference>
<evidence type="ECO:0000256" key="3">
    <source>
        <dbReference type="ARBA" id="ARBA00004910"/>
    </source>
</evidence>
<dbReference type="OrthoDB" id="9800865at2"/>
<dbReference type="Gene3D" id="3.40.140.10">
    <property type="entry name" value="Cytidine Deaminase, domain 2"/>
    <property type="match status" value="1"/>
</dbReference>
<dbReference type="PROSITE" id="PS00903">
    <property type="entry name" value="CYT_DCMP_DEAMINASES_1"/>
    <property type="match status" value="1"/>
</dbReference>
<dbReference type="eggNOG" id="COG1985">
    <property type="taxonomic scope" value="Bacteria"/>
</dbReference>
<dbReference type="Proteomes" id="UP000044071">
    <property type="component" value="Unassembled WGS sequence"/>
</dbReference>
<feature type="domain" description="CMP/dCMP-type deaminase" evidence="16">
    <location>
        <begin position="1"/>
        <end position="122"/>
    </location>
</feature>
<keyword evidence="8 12" id="KW-0862">Zinc</keyword>
<dbReference type="GO" id="GO:0008835">
    <property type="term" value="F:diaminohydroxyphosphoribosylaminopyrimidine deaminase activity"/>
    <property type="evidence" value="ECO:0007669"/>
    <property type="project" value="UniProtKB-EC"/>
</dbReference>
<dbReference type="InterPro" id="IPR004794">
    <property type="entry name" value="Eubact_RibD"/>
</dbReference>
<evidence type="ECO:0000256" key="6">
    <source>
        <dbReference type="ARBA" id="ARBA00022619"/>
    </source>
</evidence>
<dbReference type="EC" id="1.1.1.193" evidence="12"/>
<sequence length="357" mass="39461">MHNYFMQAALEQAWLGRGKCAPNPSVGAVAVHKGEIIARAWHKGAGTAHAEQLILQQIPAGIKGLVLYVSLEPCNHWGKTPPCVEAIISYGISQVVYGFSDPNPLVAANNTPQLLEAHGIKVVHYPLPEIDAFYESYRYWTFTKKPWITAKMAQSLDGKIAGENGVRVHLSNTECAEFTHLKRSQTDLILTTAKTISADDPLFTARIDGDEQGKILAILDSQLSLSNKAKVFSNAKHCHIYYDENIKVKTPYTNCTYHAVPAKKGLLDLPSIIKNLGELGFHDVWVEAGGQLFSALHREQLVQRTYLYIVPSLLGPKAVSAFNGDKLFINKPKVSWQIKADNVIACLDWQEGLCSQD</sequence>
<evidence type="ECO:0000256" key="12">
    <source>
        <dbReference type="PIRNR" id="PIRNR006769"/>
    </source>
</evidence>
<evidence type="ECO:0000256" key="8">
    <source>
        <dbReference type="ARBA" id="ARBA00022833"/>
    </source>
</evidence>
<comment type="catalytic activity">
    <reaction evidence="12">
        <text>5-amino-6-(5-phospho-D-ribitylamino)uracil + NADP(+) = 5-amino-6-(5-phospho-D-ribosylamino)uracil + NADPH + H(+)</text>
        <dbReference type="Rhea" id="RHEA:17845"/>
        <dbReference type="ChEBI" id="CHEBI:15378"/>
        <dbReference type="ChEBI" id="CHEBI:57783"/>
        <dbReference type="ChEBI" id="CHEBI:58349"/>
        <dbReference type="ChEBI" id="CHEBI:58421"/>
        <dbReference type="ChEBI" id="CHEBI:58453"/>
        <dbReference type="EC" id="1.1.1.193"/>
    </reaction>
</comment>
<dbReference type="SUPFAM" id="SSF53597">
    <property type="entry name" value="Dihydrofolate reductase-like"/>
    <property type="match status" value="1"/>
</dbReference>
<dbReference type="GO" id="GO:0008270">
    <property type="term" value="F:zinc ion binding"/>
    <property type="evidence" value="ECO:0007669"/>
    <property type="project" value="InterPro"/>
</dbReference>
<comment type="cofactor">
    <cofactor evidence="12 15">
        <name>Zn(2+)</name>
        <dbReference type="ChEBI" id="CHEBI:29105"/>
    </cofactor>
    <text evidence="12 15">Binds 1 zinc ion.</text>
</comment>
<evidence type="ECO:0000256" key="13">
    <source>
        <dbReference type="PIRSR" id="PIRSR006769-1"/>
    </source>
</evidence>
<dbReference type="UniPathway" id="UPA00275">
    <property type="reaction ID" value="UER00401"/>
</dbReference>
<comment type="similarity">
    <text evidence="5 12">In the C-terminal section; belongs to the HTP reductase family.</text>
</comment>
<dbReference type="EMBL" id="CCSB01000003">
    <property type="protein sequence ID" value="CDZ78578.1"/>
    <property type="molecule type" value="Genomic_DNA"/>
</dbReference>
<dbReference type="InterPro" id="IPR024072">
    <property type="entry name" value="DHFR-like_dom_sf"/>
</dbReference>
<feature type="binding site" evidence="14">
    <location>
        <position position="195"/>
    </location>
    <ligand>
        <name>NADP(+)</name>
        <dbReference type="ChEBI" id="CHEBI:58349"/>
    </ligand>
</feature>
<dbReference type="AlphaFoldDB" id="A0A078L3R0"/>
<evidence type="ECO:0000256" key="11">
    <source>
        <dbReference type="ARBA" id="ARBA00023268"/>
    </source>
</evidence>
<keyword evidence="6 12" id="KW-0686">Riboflavin biosynthesis</keyword>
<proteinExistence type="inferred from homology"/>
<evidence type="ECO:0000256" key="9">
    <source>
        <dbReference type="ARBA" id="ARBA00022857"/>
    </source>
</evidence>
<dbReference type="PANTHER" id="PTHR38011:SF7">
    <property type="entry name" value="2,5-DIAMINO-6-RIBOSYLAMINO-4(3H)-PYRIMIDINONE 5'-PHOSPHATE REDUCTASE"/>
    <property type="match status" value="1"/>
</dbReference>
<keyword evidence="10 12" id="KW-0560">Oxidoreductase</keyword>
<keyword evidence="12" id="KW-0378">Hydrolase</keyword>
<dbReference type="PROSITE" id="PS51747">
    <property type="entry name" value="CYT_DCMP_DEAMINASES_2"/>
    <property type="match status" value="1"/>
</dbReference>
<dbReference type="InterPro" id="IPR016193">
    <property type="entry name" value="Cytidine_deaminase-like"/>
</dbReference>
<dbReference type="NCBIfam" id="TIGR00326">
    <property type="entry name" value="eubact_ribD"/>
    <property type="match status" value="1"/>
</dbReference>
<comment type="catalytic activity">
    <reaction evidence="12">
        <text>2,5-diamino-6-hydroxy-4-(5-phosphoribosylamino)-pyrimidine + H2O + H(+) = 5-amino-6-(5-phospho-D-ribosylamino)uracil + NH4(+)</text>
        <dbReference type="Rhea" id="RHEA:21868"/>
        <dbReference type="ChEBI" id="CHEBI:15377"/>
        <dbReference type="ChEBI" id="CHEBI:15378"/>
        <dbReference type="ChEBI" id="CHEBI:28938"/>
        <dbReference type="ChEBI" id="CHEBI:58453"/>
        <dbReference type="ChEBI" id="CHEBI:58614"/>
        <dbReference type="EC" id="3.5.4.26"/>
    </reaction>
</comment>
<dbReference type="Pfam" id="PF01872">
    <property type="entry name" value="RibD_C"/>
    <property type="match status" value="1"/>
</dbReference>
<feature type="binding site" evidence="15">
    <location>
        <position position="49"/>
    </location>
    <ligand>
        <name>Zn(2+)</name>
        <dbReference type="ChEBI" id="CHEBI:29105"/>
        <note>catalytic</note>
    </ligand>
</feature>
<feature type="binding site" evidence="15">
    <location>
        <position position="83"/>
    </location>
    <ligand>
        <name>Zn(2+)</name>
        <dbReference type="ChEBI" id="CHEBI:29105"/>
        <note>catalytic</note>
    </ligand>
</feature>
<evidence type="ECO:0000313" key="17">
    <source>
        <dbReference type="EMBL" id="CDZ78578.1"/>
    </source>
</evidence>
<feature type="binding site" evidence="14">
    <location>
        <position position="183"/>
    </location>
    <ligand>
        <name>substrate</name>
    </ligand>
</feature>
<gene>
    <name evidence="17" type="primary">ribD</name>
    <name evidence="17" type="ORF">BN59_02888</name>
</gene>
<dbReference type="InterPro" id="IPR002734">
    <property type="entry name" value="RibDG_C"/>
</dbReference>
<comment type="function">
    <text evidence="1 12">Converts 2,5-diamino-6-(ribosylamino)-4(3h)-pyrimidinone 5'-phosphate into 5-amino-6-(ribosylamino)-2,4(1h,3h)-pyrimidinedione 5'-phosphate.</text>
</comment>
<dbReference type="PIRSF" id="PIRSF006769">
    <property type="entry name" value="RibD"/>
    <property type="match status" value="1"/>
</dbReference>
<keyword evidence="11" id="KW-0511">Multifunctional enzyme</keyword>
<keyword evidence="18" id="KW-1185">Reference proteome</keyword>
<evidence type="ECO:0000259" key="16">
    <source>
        <dbReference type="PROSITE" id="PS51747"/>
    </source>
</evidence>
<evidence type="ECO:0000256" key="14">
    <source>
        <dbReference type="PIRSR" id="PIRSR006769-2"/>
    </source>
</evidence>
<dbReference type="CDD" id="cd01284">
    <property type="entry name" value="Riboflavin_deaminase-reductase"/>
    <property type="match status" value="1"/>
</dbReference>
<dbReference type="SUPFAM" id="SSF53927">
    <property type="entry name" value="Cytidine deaminase-like"/>
    <property type="match status" value="1"/>
</dbReference>
<comment type="pathway">
    <text evidence="2 12">Cofactor biosynthesis; riboflavin biosynthesis; 5-amino-6-(D-ribitylamino)uracil from GTP: step 2/4.</text>
</comment>
<dbReference type="STRING" id="1034943.BN59_02888"/>
<dbReference type="Pfam" id="PF00383">
    <property type="entry name" value="dCMP_cyt_deam_1"/>
    <property type="match status" value="1"/>
</dbReference>
<dbReference type="InterPro" id="IPR050765">
    <property type="entry name" value="Riboflavin_Biosynth_HTPR"/>
</dbReference>
<dbReference type="GO" id="GO:0008703">
    <property type="term" value="F:5-amino-6-(5-phosphoribosylamino)uracil reductase activity"/>
    <property type="evidence" value="ECO:0007669"/>
    <property type="project" value="UniProtKB-EC"/>
</dbReference>
<evidence type="ECO:0000256" key="2">
    <source>
        <dbReference type="ARBA" id="ARBA00004882"/>
    </source>
</evidence>
<reference evidence="17 18" key="1">
    <citation type="submission" date="2014-06" db="EMBL/GenBank/DDBJ databases">
        <authorList>
            <person name="Urmite Genomes Urmite Genomes"/>
        </authorList>
    </citation>
    <scope>NUCLEOTIDE SEQUENCE [LARGE SCALE GENOMIC DNA]</scope>
</reference>